<protein>
    <submittedName>
        <fullName evidence="2">Uncharacterized protein</fullName>
    </submittedName>
</protein>
<gene>
    <name evidence="2" type="ORF">G5714_014851</name>
</gene>
<dbReference type="AlphaFoldDB" id="A0A7J6C9Y7"/>
<sequence length="160" mass="18153">MAPKKVVHVVVPADVEIVPDDGEMLTEDATGASGPMSDEESEGDLLELKGMLQWLMRDQQERDARQVIPALMDLLPPQDTCNVVLTRSQSKQNECEEEENPLLSLPFFDSELSVNQGKMKKSRRERKQEKFKETIVQVRELTVPEKLLNADQVPIPENLR</sequence>
<evidence type="ECO:0000313" key="2">
    <source>
        <dbReference type="EMBL" id="KAF4103864.1"/>
    </source>
</evidence>
<feature type="region of interest" description="Disordered" evidence="1">
    <location>
        <begin position="20"/>
        <end position="42"/>
    </location>
</feature>
<comment type="caution">
    <text evidence="2">The sequence shown here is derived from an EMBL/GenBank/DDBJ whole genome shotgun (WGS) entry which is preliminary data.</text>
</comment>
<dbReference type="Proteomes" id="UP000579812">
    <property type="component" value="Unassembled WGS sequence"/>
</dbReference>
<accession>A0A7J6C9Y7</accession>
<name>A0A7J6C9Y7_9TELE</name>
<reference evidence="2 3" key="1">
    <citation type="submission" date="2020-04" db="EMBL/GenBank/DDBJ databases">
        <title>Chromosome-level genome assembly of a cyprinid fish Onychostoma macrolepis by integration of Nanopore Sequencing, Bionano and Hi-C technology.</title>
        <authorList>
            <person name="Wang D."/>
        </authorList>
    </citation>
    <scope>NUCLEOTIDE SEQUENCE [LARGE SCALE GENOMIC DNA]</scope>
    <source>
        <strain evidence="2">SWU-2019</strain>
        <tissue evidence="2">Muscle</tissue>
    </source>
</reference>
<dbReference type="EMBL" id="JAAMOB010000015">
    <property type="protein sequence ID" value="KAF4103864.1"/>
    <property type="molecule type" value="Genomic_DNA"/>
</dbReference>
<evidence type="ECO:0000256" key="1">
    <source>
        <dbReference type="SAM" id="MobiDB-lite"/>
    </source>
</evidence>
<proteinExistence type="predicted"/>
<keyword evidence="3" id="KW-1185">Reference proteome</keyword>
<organism evidence="2 3">
    <name type="scientific">Onychostoma macrolepis</name>
    <dbReference type="NCBI Taxonomy" id="369639"/>
    <lineage>
        <taxon>Eukaryota</taxon>
        <taxon>Metazoa</taxon>
        <taxon>Chordata</taxon>
        <taxon>Craniata</taxon>
        <taxon>Vertebrata</taxon>
        <taxon>Euteleostomi</taxon>
        <taxon>Actinopterygii</taxon>
        <taxon>Neopterygii</taxon>
        <taxon>Teleostei</taxon>
        <taxon>Ostariophysi</taxon>
        <taxon>Cypriniformes</taxon>
        <taxon>Cyprinidae</taxon>
        <taxon>Acrossocheilinae</taxon>
        <taxon>Onychostoma</taxon>
    </lineage>
</organism>
<evidence type="ECO:0000313" key="3">
    <source>
        <dbReference type="Proteomes" id="UP000579812"/>
    </source>
</evidence>